<feature type="compositionally biased region" description="Low complexity" evidence="1">
    <location>
        <begin position="299"/>
        <end position="309"/>
    </location>
</feature>
<keyword evidence="4" id="KW-1185">Reference proteome</keyword>
<feature type="region of interest" description="Disordered" evidence="1">
    <location>
        <begin position="299"/>
        <end position="331"/>
    </location>
</feature>
<organism evidence="3 4">
    <name type="scientific">Azorhizobium oxalatiphilum</name>
    <dbReference type="NCBI Taxonomy" id="980631"/>
    <lineage>
        <taxon>Bacteria</taxon>
        <taxon>Pseudomonadati</taxon>
        <taxon>Pseudomonadota</taxon>
        <taxon>Alphaproteobacteria</taxon>
        <taxon>Hyphomicrobiales</taxon>
        <taxon>Xanthobacteraceae</taxon>
        <taxon>Azorhizobium</taxon>
    </lineage>
</organism>
<dbReference type="Proteomes" id="UP000606044">
    <property type="component" value="Unassembled WGS sequence"/>
</dbReference>
<dbReference type="AlphaFoldDB" id="A0A917F3U6"/>
<feature type="compositionally biased region" description="Polar residues" evidence="1">
    <location>
        <begin position="310"/>
        <end position="322"/>
    </location>
</feature>
<feature type="compositionally biased region" description="Basic and acidic residues" evidence="1">
    <location>
        <begin position="110"/>
        <end position="134"/>
    </location>
</feature>
<dbReference type="Gene3D" id="3.30.750.140">
    <property type="match status" value="1"/>
</dbReference>
<evidence type="ECO:0000256" key="1">
    <source>
        <dbReference type="SAM" id="MobiDB-lite"/>
    </source>
</evidence>
<feature type="compositionally biased region" description="Low complexity" evidence="1">
    <location>
        <begin position="399"/>
        <end position="411"/>
    </location>
</feature>
<name>A0A917F3U6_9HYPH</name>
<reference evidence="3" key="1">
    <citation type="journal article" date="2014" name="Int. J. Syst. Evol. Microbiol.">
        <title>Complete genome sequence of Corynebacterium casei LMG S-19264T (=DSM 44701T), isolated from a smear-ripened cheese.</title>
        <authorList>
            <consortium name="US DOE Joint Genome Institute (JGI-PGF)"/>
            <person name="Walter F."/>
            <person name="Albersmeier A."/>
            <person name="Kalinowski J."/>
            <person name="Ruckert C."/>
        </authorList>
    </citation>
    <scope>NUCLEOTIDE SEQUENCE</scope>
    <source>
        <strain evidence="3">CCM 7897</strain>
    </source>
</reference>
<dbReference type="InterPro" id="IPR038610">
    <property type="entry name" value="FliK-like_C_sf"/>
</dbReference>
<feature type="compositionally biased region" description="Low complexity" evidence="1">
    <location>
        <begin position="588"/>
        <end position="603"/>
    </location>
</feature>
<dbReference type="Pfam" id="PF02120">
    <property type="entry name" value="Flg_hook"/>
    <property type="match status" value="1"/>
</dbReference>
<feature type="compositionally biased region" description="Polar residues" evidence="1">
    <location>
        <begin position="559"/>
        <end position="578"/>
    </location>
</feature>
<feature type="compositionally biased region" description="Polar residues" evidence="1">
    <location>
        <begin position="380"/>
        <end position="398"/>
    </location>
</feature>
<comment type="caution">
    <text evidence="3">The sequence shown here is derived from an EMBL/GenBank/DDBJ whole genome shotgun (WGS) entry which is preliminary data.</text>
</comment>
<dbReference type="EMBL" id="BMCT01000001">
    <property type="protein sequence ID" value="GGF47633.1"/>
    <property type="molecule type" value="Genomic_DNA"/>
</dbReference>
<dbReference type="RefSeq" id="WP_188574861.1">
    <property type="nucleotide sequence ID" value="NZ_BMCT01000001.1"/>
</dbReference>
<feature type="domain" description="Flagellar hook-length control protein-like C-terminal" evidence="2">
    <location>
        <begin position="471"/>
        <end position="534"/>
    </location>
</feature>
<evidence type="ECO:0000259" key="2">
    <source>
        <dbReference type="Pfam" id="PF02120"/>
    </source>
</evidence>
<sequence length="611" mass="62244">MSAINVTAALPTTRASESSSSAKSADSDSGFNDVFKDLSQSKKDSGQAASTSGSDQPADTANTAQPAKSESAQRSLADTLAELARQRTETSEDGAGSDGKSDEEAAAADKQADTDATKDLTEEKRLKQARDRAATNRQMESQAVSRRMEGLTALLFGREGGETGVGAGGDIAEDVSLTGDGLKAALAEKAEGQQSADAQAGAAANPVINLATLLPAKEDAGSVQEEGGEQAAAATQLVAAEDDSAATGAKRDLQINVLSRETHFAPIRTLGLNGGSAPAEEAQTDATAFSLAAETAKTGRAATGRTATESQPWTVSQTGVRSATTATATAQASADTEALAAEAAAGEIDTPRTVARAATTDGRSRENTNRERSDTGAGLHTTQTTREAARTDVSQGVSANATAARQESEAAAMPVTGTAGIAHGGVATQNLPTLQQIGSAIAAEANTMGQQGAPVAGANTASTEALAGPVRLLQIQLKPDDLGTVNVRMRLSGNGLEIQLRASNPETARLLERDRDALSALLSASGISADSITIVGIDSGGSMQLTGQDAGRPFAQPEASAQQADGQDQNFSDQQGRGQQDENEQNGARNDQASSRSSAADAGSDFRDFRI</sequence>
<feature type="compositionally biased region" description="Low complexity" evidence="1">
    <location>
        <begin position="15"/>
        <end position="29"/>
    </location>
</feature>
<gene>
    <name evidence="3" type="ORF">GCM10007301_03710</name>
</gene>
<feature type="region of interest" description="Disordered" evidence="1">
    <location>
        <begin position="344"/>
        <end position="411"/>
    </location>
</feature>
<evidence type="ECO:0000313" key="3">
    <source>
        <dbReference type="EMBL" id="GGF47633.1"/>
    </source>
</evidence>
<feature type="compositionally biased region" description="Polar residues" evidence="1">
    <location>
        <begin position="135"/>
        <end position="144"/>
    </location>
</feature>
<proteinExistence type="predicted"/>
<feature type="region of interest" description="Disordered" evidence="1">
    <location>
        <begin position="544"/>
        <end position="611"/>
    </location>
</feature>
<feature type="compositionally biased region" description="Polar residues" evidence="1">
    <location>
        <begin position="47"/>
        <end position="76"/>
    </location>
</feature>
<feature type="compositionally biased region" description="Basic and acidic residues" evidence="1">
    <location>
        <begin position="362"/>
        <end position="374"/>
    </location>
</feature>
<feature type="compositionally biased region" description="Basic and acidic residues" evidence="1">
    <location>
        <begin position="34"/>
        <end position="45"/>
    </location>
</feature>
<protein>
    <recommendedName>
        <fullName evidence="2">Flagellar hook-length control protein-like C-terminal domain-containing protein</fullName>
    </recommendedName>
</protein>
<feature type="region of interest" description="Disordered" evidence="1">
    <location>
        <begin position="1"/>
        <end position="147"/>
    </location>
</feature>
<evidence type="ECO:0000313" key="4">
    <source>
        <dbReference type="Proteomes" id="UP000606044"/>
    </source>
</evidence>
<reference evidence="3" key="2">
    <citation type="submission" date="2020-09" db="EMBL/GenBank/DDBJ databases">
        <authorList>
            <person name="Sun Q."/>
            <person name="Sedlacek I."/>
        </authorList>
    </citation>
    <scope>NUCLEOTIDE SEQUENCE</scope>
    <source>
        <strain evidence="3">CCM 7897</strain>
    </source>
</reference>
<dbReference type="InterPro" id="IPR021136">
    <property type="entry name" value="Flagellar_hook_control-like_C"/>
</dbReference>
<dbReference type="CDD" id="cd17470">
    <property type="entry name" value="T3SS_Flik_C"/>
    <property type="match status" value="1"/>
</dbReference>
<accession>A0A917F3U6</accession>